<dbReference type="Pfam" id="PF00800">
    <property type="entry name" value="PDT"/>
    <property type="match status" value="1"/>
</dbReference>
<evidence type="ECO:0000256" key="5">
    <source>
        <dbReference type="ARBA" id="ARBA00023222"/>
    </source>
</evidence>
<dbReference type="Proteomes" id="UP000250140">
    <property type="component" value="Unassembled WGS sequence"/>
</dbReference>
<dbReference type="FunFam" id="3.40.190.10:FF:000034">
    <property type="entry name" value="Chorismate mutase/prephenate dehydratase"/>
    <property type="match status" value="1"/>
</dbReference>
<name>A0A8E2JYE0_9PEZI</name>
<feature type="domain" description="Prephenate dehydratase" evidence="8">
    <location>
        <begin position="1"/>
        <end position="111"/>
    </location>
</feature>
<dbReference type="SUPFAM" id="SSF55021">
    <property type="entry name" value="ACT-like"/>
    <property type="match status" value="1"/>
</dbReference>
<dbReference type="AlphaFoldDB" id="A0A8E2JYE0"/>
<accession>A0A8E2JYE0</accession>
<feature type="non-terminal residue" evidence="10">
    <location>
        <position position="1"/>
    </location>
</feature>
<evidence type="ECO:0000313" key="10">
    <source>
        <dbReference type="EMBL" id="OCL14058.1"/>
    </source>
</evidence>
<reference evidence="10 11" key="1">
    <citation type="journal article" date="2016" name="Nat. Commun.">
        <title>Ectomycorrhizal ecology is imprinted in the genome of the dominant symbiotic fungus Cenococcum geophilum.</title>
        <authorList>
            <consortium name="DOE Joint Genome Institute"/>
            <person name="Peter M."/>
            <person name="Kohler A."/>
            <person name="Ohm R.A."/>
            <person name="Kuo A."/>
            <person name="Krutzmann J."/>
            <person name="Morin E."/>
            <person name="Arend M."/>
            <person name="Barry K.W."/>
            <person name="Binder M."/>
            <person name="Choi C."/>
            <person name="Clum A."/>
            <person name="Copeland A."/>
            <person name="Grisel N."/>
            <person name="Haridas S."/>
            <person name="Kipfer T."/>
            <person name="LaButti K."/>
            <person name="Lindquist E."/>
            <person name="Lipzen A."/>
            <person name="Maire R."/>
            <person name="Meier B."/>
            <person name="Mihaltcheva S."/>
            <person name="Molinier V."/>
            <person name="Murat C."/>
            <person name="Poggeler S."/>
            <person name="Quandt C.A."/>
            <person name="Sperisen C."/>
            <person name="Tritt A."/>
            <person name="Tisserant E."/>
            <person name="Crous P.W."/>
            <person name="Henrissat B."/>
            <person name="Nehls U."/>
            <person name="Egli S."/>
            <person name="Spatafora J.W."/>
            <person name="Grigoriev I.V."/>
            <person name="Martin F.M."/>
        </authorList>
    </citation>
    <scope>NUCLEOTIDE SEQUENCE [LARGE SCALE GENOMIC DNA]</scope>
    <source>
        <strain evidence="10 11">CBS 207.34</strain>
    </source>
</reference>
<evidence type="ECO:0000256" key="7">
    <source>
        <dbReference type="ARBA" id="ARBA00047848"/>
    </source>
</evidence>
<evidence type="ECO:0000259" key="9">
    <source>
        <dbReference type="PROSITE" id="PS51671"/>
    </source>
</evidence>
<evidence type="ECO:0000256" key="6">
    <source>
        <dbReference type="ARBA" id="ARBA00023239"/>
    </source>
</evidence>
<dbReference type="GO" id="GO:0005737">
    <property type="term" value="C:cytoplasm"/>
    <property type="evidence" value="ECO:0007669"/>
    <property type="project" value="TreeGrafter"/>
</dbReference>
<keyword evidence="5" id="KW-0584">Phenylalanine biosynthesis</keyword>
<evidence type="ECO:0000256" key="2">
    <source>
        <dbReference type="ARBA" id="ARBA00013147"/>
    </source>
</evidence>
<sequence length="227" mass="24184">SSGCATPTATAPTPAVPRTVPLVDLKHVKKLYSHPQAWGQCKVFLSGYLKGVERQDVSSTSRAAELVAQDPSGTSAAISSRIAAKIHRLDLLASGIEDSPDNATRFFVLRKKAAGDAAAGGLDCGIEGRAGGEGDEDMGRYKTLVSFTVDHNDPGALAESLAVFKPYKLNLTSINARPSGIVPWNYIFFVEIKGKRLEKGGAVNSALKDLGETAKGWRWLGSWKSEL</sequence>
<dbReference type="GO" id="GO:0009094">
    <property type="term" value="P:L-phenylalanine biosynthetic process"/>
    <property type="evidence" value="ECO:0007669"/>
    <property type="project" value="UniProtKB-KW"/>
</dbReference>
<proteinExistence type="predicted"/>
<dbReference type="GO" id="GO:0004664">
    <property type="term" value="F:prephenate dehydratase activity"/>
    <property type="evidence" value="ECO:0007669"/>
    <property type="project" value="UniProtKB-EC"/>
</dbReference>
<evidence type="ECO:0000313" key="11">
    <source>
        <dbReference type="Proteomes" id="UP000250140"/>
    </source>
</evidence>
<comment type="pathway">
    <text evidence="1">Amino-acid biosynthesis; L-phenylalanine biosynthesis; phenylpyruvate from prephenate: step 1/1.</text>
</comment>
<dbReference type="InterPro" id="IPR002912">
    <property type="entry name" value="ACT_dom"/>
</dbReference>
<dbReference type="EMBL" id="KV748627">
    <property type="protein sequence ID" value="OCL14058.1"/>
    <property type="molecule type" value="Genomic_DNA"/>
</dbReference>
<evidence type="ECO:0000256" key="4">
    <source>
        <dbReference type="ARBA" id="ARBA00023141"/>
    </source>
</evidence>
<keyword evidence="6" id="KW-0456">Lyase</keyword>
<feature type="domain" description="ACT" evidence="9">
    <location>
        <begin position="145"/>
        <end position="222"/>
    </location>
</feature>
<evidence type="ECO:0000256" key="3">
    <source>
        <dbReference type="ARBA" id="ARBA00022605"/>
    </source>
</evidence>
<dbReference type="CDD" id="cd04905">
    <property type="entry name" value="ACT_CM-PDT"/>
    <property type="match status" value="1"/>
</dbReference>
<dbReference type="InterPro" id="IPR045865">
    <property type="entry name" value="ACT-like_dom_sf"/>
</dbReference>
<evidence type="ECO:0000259" key="8">
    <source>
        <dbReference type="PROSITE" id="PS51171"/>
    </source>
</evidence>
<dbReference type="PANTHER" id="PTHR21022">
    <property type="entry name" value="PREPHENATE DEHYDRATASE P PROTEIN"/>
    <property type="match status" value="1"/>
</dbReference>
<gene>
    <name evidence="10" type="ORF">AOQ84DRAFT_359251</name>
</gene>
<protein>
    <recommendedName>
        <fullName evidence="2">prephenate dehydratase</fullName>
        <ecNumber evidence="2">4.2.1.51</ecNumber>
    </recommendedName>
</protein>
<dbReference type="InterPro" id="IPR001086">
    <property type="entry name" value="Preph_deHydtase"/>
</dbReference>
<keyword evidence="3" id="KW-0028">Amino-acid biosynthesis</keyword>
<organism evidence="10 11">
    <name type="scientific">Glonium stellatum</name>
    <dbReference type="NCBI Taxonomy" id="574774"/>
    <lineage>
        <taxon>Eukaryota</taxon>
        <taxon>Fungi</taxon>
        <taxon>Dikarya</taxon>
        <taxon>Ascomycota</taxon>
        <taxon>Pezizomycotina</taxon>
        <taxon>Dothideomycetes</taxon>
        <taxon>Pleosporomycetidae</taxon>
        <taxon>Gloniales</taxon>
        <taxon>Gloniaceae</taxon>
        <taxon>Glonium</taxon>
    </lineage>
</organism>
<keyword evidence="4" id="KW-0057">Aromatic amino acid biosynthesis</keyword>
<dbReference type="SUPFAM" id="SSF53850">
    <property type="entry name" value="Periplasmic binding protein-like II"/>
    <property type="match status" value="1"/>
</dbReference>
<dbReference type="Gene3D" id="3.40.190.10">
    <property type="entry name" value="Periplasmic binding protein-like II"/>
    <property type="match status" value="1"/>
</dbReference>
<dbReference type="Gene3D" id="3.30.70.260">
    <property type="match status" value="1"/>
</dbReference>
<keyword evidence="11" id="KW-1185">Reference proteome</keyword>
<dbReference type="EC" id="4.2.1.51" evidence="2"/>
<dbReference type="PANTHER" id="PTHR21022:SF19">
    <property type="entry name" value="PREPHENATE DEHYDRATASE-RELATED"/>
    <property type="match status" value="1"/>
</dbReference>
<dbReference type="OrthoDB" id="983542at2759"/>
<dbReference type="PROSITE" id="PS51671">
    <property type="entry name" value="ACT"/>
    <property type="match status" value="1"/>
</dbReference>
<comment type="catalytic activity">
    <reaction evidence="7">
        <text>prephenate + H(+) = 3-phenylpyruvate + CO2 + H2O</text>
        <dbReference type="Rhea" id="RHEA:21648"/>
        <dbReference type="ChEBI" id="CHEBI:15377"/>
        <dbReference type="ChEBI" id="CHEBI:15378"/>
        <dbReference type="ChEBI" id="CHEBI:16526"/>
        <dbReference type="ChEBI" id="CHEBI:18005"/>
        <dbReference type="ChEBI" id="CHEBI:29934"/>
        <dbReference type="EC" id="4.2.1.51"/>
    </reaction>
</comment>
<evidence type="ECO:0000256" key="1">
    <source>
        <dbReference type="ARBA" id="ARBA00004741"/>
    </source>
</evidence>
<dbReference type="PROSITE" id="PS51171">
    <property type="entry name" value="PREPHENATE_DEHYDR_3"/>
    <property type="match status" value="1"/>
</dbReference>